<dbReference type="AlphaFoldDB" id="A0AAN6P0X0"/>
<keyword evidence="3 6" id="KW-0547">Nucleotide-binding</keyword>
<evidence type="ECO:0000256" key="4">
    <source>
        <dbReference type="ARBA" id="ARBA00022777"/>
    </source>
</evidence>
<dbReference type="Pfam" id="PF00349">
    <property type="entry name" value="Hexokinase_1"/>
    <property type="match status" value="1"/>
</dbReference>
<feature type="domain" description="Hexokinase C-terminal" evidence="8">
    <location>
        <begin position="291"/>
        <end position="558"/>
    </location>
</feature>
<dbReference type="Pfam" id="PF03727">
    <property type="entry name" value="Hexokinase_2"/>
    <property type="match status" value="1"/>
</dbReference>
<protein>
    <recommendedName>
        <fullName evidence="6">Phosphotransferase</fullName>
        <ecNumber evidence="6">2.7.1.-</ecNumber>
    </recommendedName>
</protein>
<accession>A0AAN6P0X0</accession>
<evidence type="ECO:0000313" key="9">
    <source>
        <dbReference type="EMBL" id="KAK3953708.1"/>
    </source>
</evidence>
<dbReference type="GO" id="GO:0005829">
    <property type="term" value="C:cytosol"/>
    <property type="evidence" value="ECO:0007669"/>
    <property type="project" value="TreeGrafter"/>
</dbReference>
<dbReference type="Proteomes" id="UP001303222">
    <property type="component" value="Unassembled WGS sequence"/>
</dbReference>
<keyword evidence="6" id="KW-0324">Glycolysis</keyword>
<reference evidence="9" key="1">
    <citation type="journal article" date="2023" name="Mol. Phylogenet. Evol.">
        <title>Genome-scale phylogeny and comparative genomics of the fungal order Sordariales.</title>
        <authorList>
            <person name="Hensen N."/>
            <person name="Bonometti L."/>
            <person name="Westerberg I."/>
            <person name="Brannstrom I.O."/>
            <person name="Guillou S."/>
            <person name="Cros-Aarteil S."/>
            <person name="Calhoun S."/>
            <person name="Haridas S."/>
            <person name="Kuo A."/>
            <person name="Mondo S."/>
            <person name="Pangilinan J."/>
            <person name="Riley R."/>
            <person name="LaButti K."/>
            <person name="Andreopoulos B."/>
            <person name="Lipzen A."/>
            <person name="Chen C."/>
            <person name="Yan M."/>
            <person name="Daum C."/>
            <person name="Ng V."/>
            <person name="Clum A."/>
            <person name="Steindorff A."/>
            <person name="Ohm R.A."/>
            <person name="Martin F."/>
            <person name="Silar P."/>
            <person name="Natvig D.O."/>
            <person name="Lalanne C."/>
            <person name="Gautier V."/>
            <person name="Ament-Velasquez S.L."/>
            <person name="Kruys A."/>
            <person name="Hutchinson M.I."/>
            <person name="Powell A.J."/>
            <person name="Barry K."/>
            <person name="Miller A.N."/>
            <person name="Grigoriev I.V."/>
            <person name="Debuchy R."/>
            <person name="Gladieux P."/>
            <person name="Hiltunen Thoren M."/>
            <person name="Johannesson H."/>
        </authorList>
    </citation>
    <scope>NUCLEOTIDE SEQUENCE</scope>
    <source>
        <strain evidence="9">CBS 626.80</strain>
    </source>
</reference>
<organism evidence="9 10">
    <name type="scientific">Pseudoneurospora amorphoporcata</name>
    <dbReference type="NCBI Taxonomy" id="241081"/>
    <lineage>
        <taxon>Eukaryota</taxon>
        <taxon>Fungi</taxon>
        <taxon>Dikarya</taxon>
        <taxon>Ascomycota</taxon>
        <taxon>Pezizomycotina</taxon>
        <taxon>Sordariomycetes</taxon>
        <taxon>Sordariomycetidae</taxon>
        <taxon>Sordariales</taxon>
        <taxon>Sordariaceae</taxon>
        <taxon>Pseudoneurospora</taxon>
    </lineage>
</organism>
<sequence>MASLKRLIIDALKSLSRGRSFLQALLALWISPKSDPTKVKQTRKFQRAREEFLKEANELLLGPIGSNRFLRDEHSLIVPYNSDTNPNPDDPLLLLSKLLKEQFRQGLQNNPACMLPSYNHQLPGGHERGQHLAADIGGSTLRVGLVDLRGRETTDDDGNTIVHMDNYTIDKNVRLLAGADFFKWMAWKIETSVKKAIDAGHISRDGYESGDPMPMGLAWSFPLEQTSPNGGNICPMGKSFLACDGLVGQDLGATCNKVLQELKVKVEVVSIVNDSNATLLSSAYFNPSTRFGLILGTGVNIAAHLPVNLIGKSKFGNRPDSWYEQASHVMVNTELGMFGRDILPLTRWDKILKAGHERPDFQPLEHAVSGYYLGEVFRIALLEAIKTTGVLGGEVPPLMLEAYSMDTETMSLMVDGLHSGGKANQVFSQLYQLASDIPSNEDMRFMQQLAGYIAQRSASIVAASLFALWELKNEAEQNLVDELEPESPFSEETVVELQIERTTVGYTGSVLTYFPEYKETLQSYLDHVMLSAGHVLKDRRIELVPAKESSLIGAAVSLAGVMDEKERMRLDEKRTT</sequence>
<keyword evidence="5 6" id="KW-0067">ATP-binding</keyword>
<evidence type="ECO:0000256" key="6">
    <source>
        <dbReference type="RuleBase" id="RU362007"/>
    </source>
</evidence>
<dbReference type="InterPro" id="IPR022672">
    <property type="entry name" value="Hexokinase_N"/>
</dbReference>
<dbReference type="InterPro" id="IPR043129">
    <property type="entry name" value="ATPase_NBD"/>
</dbReference>
<evidence type="ECO:0000259" key="7">
    <source>
        <dbReference type="Pfam" id="PF00349"/>
    </source>
</evidence>
<dbReference type="InterPro" id="IPR022673">
    <property type="entry name" value="Hexokinase_C"/>
</dbReference>
<dbReference type="PANTHER" id="PTHR19443:SF24">
    <property type="entry name" value="PHOSPHOTRANSFERASE"/>
    <property type="match status" value="1"/>
</dbReference>
<keyword evidence="2 6" id="KW-0808">Transferase</keyword>
<evidence type="ECO:0000256" key="3">
    <source>
        <dbReference type="ARBA" id="ARBA00022741"/>
    </source>
</evidence>
<dbReference type="GO" id="GO:0008865">
    <property type="term" value="F:fructokinase activity"/>
    <property type="evidence" value="ECO:0007669"/>
    <property type="project" value="TreeGrafter"/>
</dbReference>
<dbReference type="GO" id="GO:0005536">
    <property type="term" value="F:D-glucose binding"/>
    <property type="evidence" value="ECO:0007669"/>
    <property type="project" value="InterPro"/>
</dbReference>
<dbReference type="GO" id="GO:0006006">
    <property type="term" value="P:glucose metabolic process"/>
    <property type="evidence" value="ECO:0007669"/>
    <property type="project" value="TreeGrafter"/>
</dbReference>
<dbReference type="PRINTS" id="PR00475">
    <property type="entry name" value="HEXOKINASE"/>
</dbReference>
<dbReference type="Gene3D" id="3.30.420.40">
    <property type="match status" value="1"/>
</dbReference>
<name>A0AAN6P0X0_9PEZI</name>
<keyword evidence="10" id="KW-1185">Reference proteome</keyword>
<dbReference type="PROSITE" id="PS51748">
    <property type="entry name" value="HEXOKINASE_2"/>
    <property type="match status" value="1"/>
</dbReference>
<comment type="caution">
    <text evidence="9">The sequence shown here is derived from an EMBL/GenBank/DDBJ whole genome shotgun (WGS) entry which is preliminary data.</text>
</comment>
<evidence type="ECO:0000259" key="8">
    <source>
        <dbReference type="Pfam" id="PF03727"/>
    </source>
</evidence>
<keyword evidence="4 6" id="KW-0418">Kinase</keyword>
<dbReference type="PANTHER" id="PTHR19443">
    <property type="entry name" value="HEXOKINASE"/>
    <property type="match status" value="1"/>
</dbReference>
<dbReference type="Gene3D" id="3.40.367.20">
    <property type="match status" value="1"/>
</dbReference>
<evidence type="ECO:0000256" key="5">
    <source>
        <dbReference type="ARBA" id="ARBA00022840"/>
    </source>
</evidence>
<dbReference type="SUPFAM" id="SSF53067">
    <property type="entry name" value="Actin-like ATPase domain"/>
    <property type="match status" value="2"/>
</dbReference>
<reference evidence="9" key="2">
    <citation type="submission" date="2023-06" db="EMBL/GenBank/DDBJ databases">
        <authorList>
            <consortium name="Lawrence Berkeley National Laboratory"/>
            <person name="Mondo S.J."/>
            <person name="Hensen N."/>
            <person name="Bonometti L."/>
            <person name="Westerberg I."/>
            <person name="Brannstrom I.O."/>
            <person name="Guillou S."/>
            <person name="Cros-Aarteil S."/>
            <person name="Calhoun S."/>
            <person name="Haridas S."/>
            <person name="Kuo A."/>
            <person name="Pangilinan J."/>
            <person name="Riley R."/>
            <person name="Labutti K."/>
            <person name="Andreopoulos B."/>
            <person name="Lipzen A."/>
            <person name="Chen C."/>
            <person name="Yanf M."/>
            <person name="Daum C."/>
            <person name="Ng V."/>
            <person name="Clum A."/>
            <person name="Steindorff A."/>
            <person name="Ohm R."/>
            <person name="Martin F."/>
            <person name="Silar P."/>
            <person name="Natvig D."/>
            <person name="Lalanne C."/>
            <person name="Gautier V."/>
            <person name="Ament-Velasquez S.L."/>
            <person name="Kruys A."/>
            <person name="Hutchinson M.I."/>
            <person name="Powell A.J."/>
            <person name="Barry K."/>
            <person name="Miller A.N."/>
            <person name="Grigoriev I.V."/>
            <person name="Debuchy R."/>
            <person name="Gladieux P."/>
            <person name="Thoren M.H."/>
            <person name="Johannesson H."/>
        </authorList>
    </citation>
    <scope>NUCLEOTIDE SEQUENCE</scope>
    <source>
        <strain evidence="9">CBS 626.80</strain>
    </source>
</reference>
<dbReference type="InterPro" id="IPR001312">
    <property type="entry name" value="Hexokinase"/>
</dbReference>
<dbReference type="GO" id="GO:0001678">
    <property type="term" value="P:intracellular glucose homeostasis"/>
    <property type="evidence" value="ECO:0007669"/>
    <property type="project" value="InterPro"/>
</dbReference>
<proteinExistence type="inferred from homology"/>
<gene>
    <name evidence="9" type="ORF">QBC32DRAFT_113199</name>
</gene>
<dbReference type="GO" id="GO:0006013">
    <property type="term" value="P:mannose metabolic process"/>
    <property type="evidence" value="ECO:0007669"/>
    <property type="project" value="TreeGrafter"/>
</dbReference>
<dbReference type="GO" id="GO:0005524">
    <property type="term" value="F:ATP binding"/>
    <property type="evidence" value="ECO:0007669"/>
    <property type="project" value="UniProtKB-UniRule"/>
</dbReference>
<evidence type="ECO:0000313" key="10">
    <source>
        <dbReference type="Proteomes" id="UP001303222"/>
    </source>
</evidence>
<feature type="domain" description="Hexokinase N-terminal" evidence="7">
    <location>
        <begin position="91"/>
        <end position="284"/>
    </location>
</feature>
<dbReference type="GO" id="GO:0004340">
    <property type="term" value="F:glucokinase activity"/>
    <property type="evidence" value="ECO:0007669"/>
    <property type="project" value="TreeGrafter"/>
</dbReference>
<comment type="similarity">
    <text evidence="1 6">Belongs to the hexokinase family.</text>
</comment>
<dbReference type="GO" id="GO:0019158">
    <property type="term" value="F:mannokinase activity"/>
    <property type="evidence" value="ECO:0007669"/>
    <property type="project" value="TreeGrafter"/>
</dbReference>
<evidence type="ECO:0000256" key="1">
    <source>
        <dbReference type="ARBA" id="ARBA00009225"/>
    </source>
</evidence>
<dbReference type="GO" id="GO:0006096">
    <property type="term" value="P:glycolytic process"/>
    <property type="evidence" value="ECO:0007669"/>
    <property type="project" value="UniProtKB-KW"/>
</dbReference>
<dbReference type="CDD" id="cd24000">
    <property type="entry name" value="ASKHA_NBD_HK"/>
    <property type="match status" value="1"/>
</dbReference>
<dbReference type="EC" id="2.7.1.-" evidence="6"/>
<dbReference type="FunFam" id="3.40.367.20:FF:000011">
    <property type="entry name" value="Phosphotransferase"/>
    <property type="match status" value="1"/>
</dbReference>
<dbReference type="EMBL" id="MU859101">
    <property type="protein sequence ID" value="KAK3953708.1"/>
    <property type="molecule type" value="Genomic_DNA"/>
</dbReference>
<dbReference type="GO" id="GO:0005739">
    <property type="term" value="C:mitochondrion"/>
    <property type="evidence" value="ECO:0007669"/>
    <property type="project" value="TreeGrafter"/>
</dbReference>
<evidence type="ECO:0000256" key="2">
    <source>
        <dbReference type="ARBA" id="ARBA00022679"/>
    </source>
</evidence>